<keyword evidence="10 13" id="KW-1133">Transmembrane helix</keyword>
<keyword evidence="12 13" id="KW-0472">Membrane</keyword>
<feature type="transmembrane region" description="Helical" evidence="13">
    <location>
        <begin position="141"/>
        <end position="165"/>
    </location>
</feature>
<feature type="domain" description="Peptidase M48" evidence="14">
    <location>
        <begin position="72"/>
        <end position="279"/>
    </location>
</feature>
<keyword evidence="7" id="KW-0479">Metal-binding</keyword>
<dbReference type="HAMAP" id="MF_00188">
    <property type="entry name" value="Pept_M48_protease_HtpX"/>
    <property type="match status" value="1"/>
</dbReference>
<dbReference type="Gene3D" id="3.30.2010.10">
    <property type="entry name" value="Metalloproteases ('zincins'), catalytic domain"/>
    <property type="match status" value="1"/>
</dbReference>
<dbReference type="PANTHER" id="PTHR43221:SF1">
    <property type="entry name" value="PROTEASE HTPX"/>
    <property type="match status" value="1"/>
</dbReference>
<evidence type="ECO:0000256" key="8">
    <source>
        <dbReference type="ARBA" id="ARBA00022801"/>
    </source>
</evidence>
<evidence type="ECO:0000256" key="9">
    <source>
        <dbReference type="ARBA" id="ARBA00022833"/>
    </source>
</evidence>
<sequence length="283" mass="29697">MFRNSAKTAVLLATLGGVMIGIGSLFGSGGAIIGLVLALGIVGFSYWGSATLAIRSARAVPADEAEYPHYFAIMRELTTKANMPMPALFISPEAQPNAFATGRNPQHAAVAITVGLTQACSWDEIRGVLAHELAHVRNRDILIGSVAAAVAMAISFIANMAMWGAMLGGGSDDDERANPIAVIATALLAPIAASLIQMAISRSREFEADRTGADLVGSGEPLARALLKLDAYAKQVPMNIAPAQASHFIVNPLAGRRGNFQNLFRTHPPTEQRVARLLGTAVS</sequence>
<evidence type="ECO:0000256" key="11">
    <source>
        <dbReference type="ARBA" id="ARBA00023049"/>
    </source>
</evidence>
<dbReference type="Pfam" id="PF01435">
    <property type="entry name" value="Peptidase_M48"/>
    <property type="match status" value="1"/>
</dbReference>
<dbReference type="EMBL" id="CAFBLP010000159">
    <property type="protein sequence ID" value="CAB4897880.1"/>
    <property type="molecule type" value="Genomic_DNA"/>
</dbReference>
<dbReference type="GO" id="GO:0046872">
    <property type="term" value="F:metal ion binding"/>
    <property type="evidence" value="ECO:0007669"/>
    <property type="project" value="UniProtKB-KW"/>
</dbReference>
<protein>
    <submittedName>
        <fullName evidence="15">Unannotated protein</fullName>
    </submittedName>
</protein>
<keyword evidence="6 13" id="KW-0812">Transmembrane</keyword>
<reference evidence="15" key="1">
    <citation type="submission" date="2020-05" db="EMBL/GenBank/DDBJ databases">
        <authorList>
            <person name="Chiriac C."/>
            <person name="Salcher M."/>
            <person name="Ghai R."/>
            <person name="Kavagutti S V."/>
        </authorList>
    </citation>
    <scope>NUCLEOTIDE SEQUENCE</scope>
</reference>
<evidence type="ECO:0000259" key="14">
    <source>
        <dbReference type="Pfam" id="PF01435"/>
    </source>
</evidence>
<dbReference type="AlphaFoldDB" id="A0A6J7FZ46"/>
<keyword evidence="8" id="KW-0378">Hydrolase</keyword>
<evidence type="ECO:0000256" key="1">
    <source>
        <dbReference type="ARBA" id="ARBA00001947"/>
    </source>
</evidence>
<evidence type="ECO:0000256" key="2">
    <source>
        <dbReference type="ARBA" id="ARBA00004651"/>
    </source>
</evidence>
<evidence type="ECO:0000256" key="12">
    <source>
        <dbReference type="ARBA" id="ARBA00023136"/>
    </source>
</evidence>
<accession>A0A6J7FZ46</accession>
<comment type="similarity">
    <text evidence="3">Belongs to the peptidase M48B family.</text>
</comment>
<keyword evidence="5" id="KW-0645">Protease</keyword>
<dbReference type="InterPro" id="IPR001915">
    <property type="entry name" value="Peptidase_M48"/>
</dbReference>
<evidence type="ECO:0000256" key="6">
    <source>
        <dbReference type="ARBA" id="ARBA00022692"/>
    </source>
</evidence>
<dbReference type="InterPro" id="IPR022919">
    <property type="entry name" value="Pept_M48_protease_HtpX"/>
</dbReference>
<dbReference type="InterPro" id="IPR050083">
    <property type="entry name" value="HtpX_protease"/>
</dbReference>
<evidence type="ECO:0000256" key="5">
    <source>
        <dbReference type="ARBA" id="ARBA00022670"/>
    </source>
</evidence>
<evidence type="ECO:0000313" key="15">
    <source>
        <dbReference type="EMBL" id="CAB4897880.1"/>
    </source>
</evidence>
<dbReference type="GO" id="GO:0004222">
    <property type="term" value="F:metalloendopeptidase activity"/>
    <property type="evidence" value="ECO:0007669"/>
    <property type="project" value="InterPro"/>
</dbReference>
<dbReference type="GO" id="GO:0005886">
    <property type="term" value="C:plasma membrane"/>
    <property type="evidence" value="ECO:0007669"/>
    <property type="project" value="UniProtKB-SubCell"/>
</dbReference>
<proteinExistence type="inferred from homology"/>
<evidence type="ECO:0000256" key="10">
    <source>
        <dbReference type="ARBA" id="ARBA00022989"/>
    </source>
</evidence>
<dbReference type="PANTHER" id="PTHR43221">
    <property type="entry name" value="PROTEASE HTPX"/>
    <property type="match status" value="1"/>
</dbReference>
<comment type="cofactor">
    <cofactor evidence="1">
        <name>Zn(2+)</name>
        <dbReference type="ChEBI" id="CHEBI:29105"/>
    </cofactor>
</comment>
<evidence type="ECO:0000256" key="13">
    <source>
        <dbReference type="SAM" id="Phobius"/>
    </source>
</evidence>
<feature type="transmembrane region" description="Helical" evidence="13">
    <location>
        <begin position="32"/>
        <end position="54"/>
    </location>
</feature>
<evidence type="ECO:0000256" key="7">
    <source>
        <dbReference type="ARBA" id="ARBA00022723"/>
    </source>
</evidence>
<organism evidence="15">
    <name type="scientific">freshwater metagenome</name>
    <dbReference type="NCBI Taxonomy" id="449393"/>
    <lineage>
        <taxon>unclassified sequences</taxon>
        <taxon>metagenomes</taxon>
        <taxon>ecological metagenomes</taxon>
    </lineage>
</organism>
<keyword evidence="4" id="KW-1003">Cell membrane</keyword>
<dbReference type="CDD" id="cd07336">
    <property type="entry name" value="M48B_HtpX_like"/>
    <property type="match status" value="1"/>
</dbReference>
<keyword evidence="11" id="KW-0482">Metalloprotease</keyword>
<feature type="transmembrane region" description="Helical" evidence="13">
    <location>
        <begin position="9"/>
        <end position="26"/>
    </location>
</feature>
<evidence type="ECO:0000256" key="3">
    <source>
        <dbReference type="ARBA" id="ARBA00009779"/>
    </source>
</evidence>
<comment type="subcellular location">
    <subcellularLocation>
        <location evidence="2">Cell membrane</location>
        <topology evidence="2">Multi-pass membrane protein</topology>
    </subcellularLocation>
</comment>
<feature type="transmembrane region" description="Helical" evidence="13">
    <location>
        <begin position="177"/>
        <end position="200"/>
    </location>
</feature>
<keyword evidence="9" id="KW-0862">Zinc</keyword>
<dbReference type="GO" id="GO:0006508">
    <property type="term" value="P:proteolysis"/>
    <property type="evidence" value="ECO:0007669"/>
    <property type="project" value="UniProtKB-KW"/>
</dbReference>
<evidence type="ECO:0000256" key="4">
    <source>
        <dbReference type="ARBA" id="ARBA00022475"/>
    </source>
</evidence>
<gene>
    <name evidence="15" type="ORF">UFOPK3376_03255</name>
</gene>
<name>A0A6J7FZ46_9ZZZZ</name>